<dbReference type="GO" id="GO:0006508">
    <property type="term" value="P:proteolysis"/>
    <property type="evidence" value="ECO:0007669"/>
    <property type="project" value="UniProtKB-KW"/>
</dbReference>
<dbReference type="Proteomes" id="UP001341281">
    <property type="component" value="Chromosome 08"/>
</dbReference>
<evidence type="ECO:0000256" key="1">
    <source>
        <dbReference type="ARBA" id="ARBA00022670"/>
    </source>
</evidence>
<evidence type="ECO:0000256" key="11">
    <source>
        <dbReference type="ARBA" id="ARBA00022918"/>
    </source>
</evidence>
<dbReference type="CDD" id="cd09274">
    <property type="entry name" value="RNase_HI_RT_Ty3"/>
    <property type="match status" value="1"/>
</dbReference>
<keyword evidence="13" id="KW-0238">DNA-binding</keyword>
<name>A0AAQ3X7P4_PASNO</name>
<evidence type="ECO:0000256" key="5">
    <source>
        <dbReference type="ARBA" id="ARBA00022723"/>
    </source>
</evidence>
<dbReference type="Pfam" id="PF17921">
    <property type="entry name" value="Integrase_H2C2"/>
    <property type="match status" value="1"/>
</dbReference>
<dbReference type="PANTHER" id="PTHR37984:SF5">
    <property type="entry name" value="PROTEIN NYNRIN-LIKE"/>
    <property type="match status" value="1"/>
</dbReference>
<keyword evidence="11" id="KW-0695">RNA-directed DNA polymerase</keyword>
<proteinExistence type="predicted"/>
<dbReference type="GO" id="GO:0006310">
    <property type="term" value="P:DNA recombination"/>
    <property type="evidence" value="ECO:0007669"/>
    <property type="project" value="UniProtKB-KW"/>
</dbReference>
<dbReference type="InterPro" id="IPR001584">
    <property type="entry name" value="Integrase_cat-core"/>
</dbReference>
<dbReference type="Pfam" id="PF24626">
    <property type="entry name" value="SH3_Tf2-1"/>
    <property type="match status" value="1"/>
</dbReference>
<dbReference type="InterPro" id="IPR043502">
    <property type="entry name" value="DNA/RNA_pol_sf"/>
</dbReference>
<dbReference type="InterPro" id="IPR043128">
    <property type="entry name" value="Rev_trsase/Diguanyl_cyclase"/>
</dbReference>
<keyword evidence="4" id="KW-0540">Nuclease</keyword>
<dbReference type="InterPro" id="IPR056924">
    <property type="entry name" value="SH3_Tf2-1"/>
</dbReference>
<dbReference type="GO" id="GO:0046872">
    <property type="term" value="F:metal ion binding"/>
    <property type="evidence" value="ECO:0007669"/>
    <property type="project" value="UniProtKB-KW"/>
</dbReference>
<protein>
    <recommendedName>
        <fullName evidence="19">Reverse transcriptase</fullName>
    </recommendedName>
</protein>
<dbReference type="CDD" id="cd01647">
    <property type="entry name" value="RT_LTR"/>
    <property type="match status" value="1"/>
</dbReference>
<evidence type="ECO:0000256" key="10">
    <source>
        <dbReference type="ARBA" id="ARBA00022908"/>
    </source>
</evidence>
<evidence type="ECO:0000313" key="17">
    <source>
        <dbReference type="EMBL" id="WVZ88993.1"/>
    </source>
</evidence>
<dbReference type="SUPFAM" id="SSF56672">
    <property type="entry name" value="DNA/RNA polymerases"/>
    <property type="match status" value="1"/>
</dbReference>
<gene>
    <name evidence="17" type="ORF">U9M48_035458</name>
</gene>
<evidence type="ECO:0000256" key="13">
    <source>
        <dbReference type="ARBA" id="ARBA00023125"/>
    </source>
</evidence>
<evidence type="ECO:0000256" key="12">
    <source>
        <dbReference type="ARBA" id="ARBA00022932"/>
    </source>
</evidence>
<dbReference type="InterPro" id="IPR041373">
    <property type="entry name" value="RT_RNaseH"/>
</dbReference>
<keyword evidence="7" id="KW-0255">Endonuclease</keyword>
<keyword evidence="2" id="KW-0808">Transferase</keyword>
<dbReference type="GO" id="GO:0003887">
    <property type="term" value="F:DNA-directed DNA polymerase activity"/>
    <property type="evidence" value="ECO:0007669"/>
    <property type="project" value="UniProtKB-KW"/>
</dbReference>
<dbReference type="EMBL" id="CP144752">
    <property type="protein sequence ID" value="WVZ88993.1"/>
    <property type="molecule type" value="Genomic_DNA"/>
</dbReference>
<dbReference type="PANTHER" id="PTHR37984">
    <property type="entry name" value="PROTEIN CBG26694"/>
    <property type="match status" value="1"/>
</dbReference>
<evidence type="ECO:0000256" key="2">
    <source>
        <dbReference type="ARBA" id="ARBA00022679"/>
    </source>
</evidence>
<dbReference type="InterPro" id="IPR012337">
    <property type="entry name" value="RNaseH-like_sf"/>
</dbReference>
<dbReference type="InterPro" id="IPR041588">
    <property type="entry name" value="Integrase_H2C2"/>
</dbReference>
<keyword evidence="9" id="KW-0460">Magnesium</keyword>
<reference evidence="17 18" key="1">
    <citation type="submission" date="2024-02" db="EMBL/GenBank/DDBJ databases">
        <title>High-quality chromosome-scale genome assembly of Pensacola bahiagrass (Paspalum notatum Flugge var. saurae).</title>
        <authorList>
            <person name="Vega J.M."/>
            <person name="Podio M."/>
            <person name="Orjuela J."/>
            <person name="Siena L.A."/>
            <person name="Pessino S.C."/>
            <person name="Combes M.C."/>
            <person name="Mariac C."/>
            <person name="Albertini E."/>
            <person name="Pupilli F."/>
            <person name="Ortiz J.P.A."/>
            <person name="Leblanc O."/>
        </authorList>
    </citation>
    <scope>NUCLEOTIDE SEQUENCE [LARGE SCALE GENOMIC DNA]</scope>
    <source>
        <strain evidence="17">R1</strain>
        <tissue evidence="17">Leaf</tissue>
    </source>
</reference>
<dbReference type="PROSITE" id="PS50994">
    <property type="entry name" value="INTEGRASE"/>
    <property type="match status" value="1"/>
</dbReference>
<dbReference type="InterPro" id="IPR036397">
    <property type="entry name" value="RNaseH_sf"/>
</dbReference>
<dbReference type="Gene3D" id="3.30.70.270">
    <property type="match status" value="2"/>
</dbReference>
<dbReference type="Gene3D" id="3.10.10.10">
    <property type="entry name" value="HIV Type 1 Reverse Transcriptase, subunit A, domain 1"/>
    <property type="match status" value="1"/>
</dbReference>
<dbReference type="Pfam" id="PF00078">
    <property type="entry name" value="RVT_1"/>
    <property type="match status" value="1"/>
</dbReference>
<sequence length="921" mass="107120">MDIDIILGMDTLEKWGVKIDCAQRTVHLAASDGQEVGISASSLSGYLHQMEARPTDDIRIVCGYPDAFPDELPGMPPDKDIEFLIEFLPGTAPKAMRQYRMAPIEHEEVKKNIDELLAKGYIHPSSSPWAFPVLLVEKKDTDVKRMCVDYRALNKVTIKNKYPLPRIDDLFDQLQGACVFSKIDLRSGYHQLKIRPSDISKIAFTTKYGLYEYTVMSFGLTNAPGYFMQLMNSVFMDYLDKFVVVFIDNILIYSKTEAEHEEHLRLVLQRSREHKLHAKFSKCEFWIDEVRFLGHVVSKGGIAVDPSKVSTVTNWKVPKIPKEVRGFLGLAGYYRRFIENFSRIAKPMTSLLEKDVEFKWTNAQQAAFDELKKRLTIAPVLTLPDQQKKFIVYCDASRDGKVIAYASRQLRKHELNYPTHDLELAAVVHALKIWRHYLYGQHCEIYTDHKSLKYIFTQNELNMRQRRWLELIKDYDMEIHYHPGKANVVADALSRKSYANMGLGFMMPHELCKEFERLSPSFLYYTTAAAFEAEPTLEQEIREHQKDAHDTAYSIHLSSTKIYYDLKERFWWYGMKRAVAEYVAICDTCQRVKAEHQRPAGLLQLLKVSEWKWEEITMDFNVGLRNQKGAKLAELYISRIVCLHSVPKRIISDRGSQFTSRFWEQLHNLLDTKLRFSTAYHPQTDGQTERTNQILEDMLRACAIRYQASLNKSPFEALYGKRCRTLLFWNQTGEKQVFGPDIIQDAEQQLRIVQENLRATQSKQRSYADIRRRDLSFKVDDHVYLKVSPMRGIRRFNMKGKLAPRYIGPFKIPEKKGEVAYRLELPPSLSCVHDVFHVSQLKKCLRVPEEQTPLEGLEVQEDLTYTKHPVKILDTSERNTTNKKIKMCRVQWSHHTEAEATWEREDELKAAYPALFANQPI</sequence>
<evidence type="ECO:0000256" key="8">
    <source>
        <dbReference type="ARBA" id="ARBA00022801"/>
    </source>
</evidence>
<evidence type="ECO:0000259" key="15">
    <source>
        <dbReference type="PROSITE" id="PS50878"/>
    </source>
</evidence>
<keyword evidence="12" id="KW-0239">DNA-directed DNA polymerase</keyword>
<dbReference type="GO" id="GO:0004519">
    <property type="term" value="F:endonuclease activity"/>
    <property type="evidence" value="ECO:0007669"/>
    <property type="project" value="UniProtKB-KW"/>
</dbReference>
<feature type="domain" description="Reverse transcriptase" evidence="15">
    <location>
        <begin position="117"/>
        <end position="297"/>
    </location>
</feature>
<dbReference type="Gene3D" id="3.30.420.10">
    <property type="entry name" value="Ribonuclease H-like superfamily/Ribonuclease H"/>
    <property type="match status" value="1"/>
</dbReference>
<keyword evidence="8" id="KW-0378">Hydrolase</keyword>
<evidence type="ECO:0000256" key="7">
    <source>
        <dbReference type="ARBA" id="ARBA00022759"/>
    </source>
</evidence>
<dbReference type="Pfam" id="PF08284">
    <property type="entry name" value="RVP_2"/>
    <property type="match status" value="1"/>
</dbReference>
<evidence type="ECO:0000256" key="3">
    <source>
        <dbReference type="ARBA" id="ARBA00022695"/>
    </source>
</evidence>
<keyword evidence="14" id="KW-0233">DNA recombination</keyword>
<evidence type="ECO:0000313" key="18">
    <source>
        <dbReference type="Proteomes" id="UP001341281"/>
    </source>
</evidence>
<dbReference type="GO" id="GO:0015074">
    <property type="term" value="P:DNA integration"/>
    <property type="evidence" value="ECO:0007669"/>
    <property type="project" value="UniProtKB-KW"/>
</dbReference>
<dbReference type="InterPro" id="IPR000477">
    <property type="entry name" value="RT_dom"/>
</dbReference>
<dbReference type="InterPro" id="IPR050951">
    <property type="entry name" value="Retrovirus_Pol_polyprotein"/>
</dbReference>
<keyword evidence="5" id="KW-0479">Metal-binding</keyword>
<dbReference type="SUPFAM" id="SSF53098">
    <property type="entry name" value="Ribonuclease H-like"/>
    <property type="match status" value="1"/>
</dbReference>
<dbReference type="FunFam" id="3.30.70.270:FF:000020">
    <property type="entry name" value="Transposon Tf2-6 polyprotein-like Protein"/>
    <property type="match status" value="1"/>
</dbReference>
<accession>A0AAQ3X7P4</accession>
<evidence type="ECO:0000256" key="14">
    <source>
        <dbReference type="ARBA" id="ARBA00023172"/>
    </source>
</evidence>
<evidence type="ECO:0000256" key="4">
    <source>
        <dbReference type="ARBA" id="ARBA00022722"/>
    </source>
</evidence>
<dbReference type="AlphaFoldDB" id="A0AAQ3X7P4"/>
<dbReference type="Gene3D" id="1.10.340.70">
    <property type="match status" value="1"/>
</dbReference>
<keyword evidence="3" id="KW-0548">Nucleotidyltransferase</keyword>
<feature type="domain" description="Integrase catalytic" evidence="16">
    <location>
        <begin position="624"/>
        <end position="700"/>
    </location>
</feature>
<keyword evidence="6" id="KW-0064">Aspartyl protease</keyword>
<dbReference type="GO" id="GO:0004190">
    <property type="term" value="F:aspartic-type endopeptidase activity"/>
    <property type="evidence" value="ECO:0007669"/>
    <property type="project" value="UniProtKB-KW"/>
</dbReference>
<dbReference type="GO" id="GO:0003677">
    <property type="term" value="F:DNA binding"/>
    <property type="evidence" value="ECO:0007669"/>
    <property type="project" value="UniProtKB-KW"/>
</dbReference>
<organism evidence="17 18">
    <name type="scientific">Paspalum notatum var. saurae</name>
    <dbReference type="NCBI Taxonomy" id="547442"/>
    <lineage>
        <taxon>Eukaryota</taxon>
        <taxon>Viridiplantae</taxon>
        <taxon>Streptophyta</taxon>
        <taxon>Embryophyta</taxon>
        <taxon>Tracheophyta</taxon>
        <taxon>Spermatophyta</taxon>
        <taxon>Magnoliopsida</taxon>
        <taxon>Liliopsida</taxon>
        <taxon>Poales</taxon>
        <taxon>Poaceae</taxon>
        <taxon>PACMAD clade</taxon>
        <taxon>Panicoideae</taxon>
        <taxon>Andropogonodae</taxon>
        <taxon>Paspaleae</taxon>
        <taxon>Paspalinae</taxon>
        <taxon>Paspalum</taxon>
    </lineage>
</organism>
<keyword evidence="1" id="KW-0645">Protease</keyword>
<keyword evidence="18" id="KW-1185">Reference proteome</keyword>
<keyword evidence="10" id="KW-0229">DNA integration</keyword>
<dbReference type="GO" id="GO:0003964">
    <property type="term" value="F:RNA-directed DNA polymerase activity"/>
    <property type="evidence" value="ECO:0007669"/>
    <property type="project" value="UniProtKB-KW"/>
</dbReference>
<evidence type="ECO:0000256" key="9">
    <source>
        <dbReference type="ARBA" id="ARBA00022842"/>
    </source>
</evidence>
<evidence type="ECO:0008006" key="19">
    <source>
        <dbReference type="Google" id="ProtNLM"/>
    </source>
</evidence>
<dbReference type="PROSITE" id="PS50878">
    <property type="entry name" value="RT_POL"/>
    <property type="match status" value="1"/>
</dbReference>
<evidence type="ECO:0000256" key="6">
    <source>
        <dbReference type="ARBA" id="ARBA00022750"/>
    </source>
</evidence>
<dbReference type="Pfam" id="PF17917">
    <property type="entry name" value="RT_RNaseH"/>
    <property type="match status" value="1"/>
</dbReference>
<evidence type="ECO:0000259" key="16">
    <source>
        <dbReference type="PROSITE" id="PS50994"/>
    </source>
</evidence>